<dbReference type="EMBL" id="BOOZ01000004">
    <property type="protein sequence ID" value="GIJ07918.1"/>
    <property type="molecule type" value="Genomic_DNA"/>
</dbReference>
<comment type="caution">
    <text evidence="2">The sequence shown here is derived from an EMBL/GenBank/DDBJ whole genome shotgun (WGS) entry which is preliminary data.</text>
</comment>
<dbReference type="InterPro" id="IPR007278">
    <property type="entry name" value="DUF397"/>
</dbReference>
<sequence length="109" mass="11901">MHVHNEPTPSLKPLPLLPRHRRLSERTKALMQQPPNGVPVNHLPPLAWQKSRRSNPSGNCVELAELPGGAGIALRNSRHPDGPALIYTVDEIAAFVLGARDGDFDHLIG</sequence>
<reference evidence="2 3" key="1">
    <citation type="submission" date="2021-01" db="EMBL/GenBank/DDBJ databases">
        <title>Whole genome shotgun sequence of Verrucosispora andamanensis NBRC 109075.</title>
        <authorList>
            <person name="Komaki H."/>
            <person name="Tamura T."/>
        </authorList>
    </citation>
    <scope>NUCLEOTIDE SEQUENCE [LARGE SCALE GENOMIC DNA]</scope>
    <source>
        <strain evidence="2 3">NBRC 109075</strain>
    </source>
</reference>
<organism evidence="2 3">
    <name type="scientific">Micromonospora andamanensis</name>
    <dbReference type="NCBI Taxonomy" id="1287068"/>
    <lineage>
        <taxon>Bacteria</taxon>
        <taxon>Bacillati</taxon>
        <taxon>Actinomycetota</taxon>
        <taxon>Actinomycetes</taxon>
        <taxon>Micromonosporales</taxon>
        <taxon>Micromonosporaceae</taxon>
        <taxon>Micromonospora</taxon>
    </lineage>
</organism>
<dbReference type="Pfam" id="PF04149">
    <property type="entry name" value="DUF397"/>
    <property type="match status" value="1"/>
</dbReference>
<evidence type="ECO:0000313" key="2">
    <source>
        <dbReference type="EMBL" id="GIJ07918.1"/>
    </source>
</evidence>
<name>A0ABQ4HQL4_9ACTN</name>
<gene>
    <name evidence="2" type="ORF">Van01_11320</name>
</gene>
<feature type="domain" description="DUF397" evidence="1">
    <location>
        <begin position="46"/>
        <end position="100"/>
    </location>
</feature>
<proteinExistence type="predicted"/>
<dbReference type="Proteomes" id="UP000647017">
    <property type="component" value="Unassembled WGS sequence"/>
</dbReference>
<protein>
    <recommendedName>
        <fullName evidence="1">DUF397 domain-containing protein</fullName>
    </recommendedName>
</protein>
<accession>A0ABQ4HQL4</accession>
<evidence type="ECO:0000313" key="3">
    <source>
        <dbReference type="Proteomes" id="UP000647017"/>
    </source>
</evidence>
<keyword evidence="3" id="KW-1185">Reference proteome</keyword>
<evidence type="ECO:0000259" key="1">
    <source>
        <dbReference type="Pfam" id="PF04149"/>
    </source>
</evidence>